<dbReference type="Proteomes" id="UP000595512">
    <property type="component" value="Chromosome"/>
</dbReference>
<name>A0AB37HDR9_9BACI</name>
<evidence type="ECO:0000313" key="4">
    <source>
        <dbReference type="EMBL" id="QQX25504.1"/>
    </source>
</evidence>
<dbReference type="CDD" id="cd04496">
    <property type="entry name" value="SSB_OBF"/>
    <property type="match status" value="1"/>
</dbReference>
<evidence type="ECO:0000256" key="3">
    <source>
        <dbReference type="RuleBase" id="RU000524"/>
    </source>
</evidence>
<dbReference type="SUPFAM" id="SSF50249">
    <property type="entry name" value="Nucleic acid-binding proteins"/>
    <property type="match status" value="1"/>
</dbReference>
<reference evidence="4 5" key="1">
    <citation type="submission" date="2020-12" db="EMBL/GenBank/DDBJ databases">
        <title>Taxonomic evaluation of the Bacillus sporothermodurans group of bacteria based on whole genome sequences.</title>
        <authorList>
            <person name="Fiedler G."/>
            <person name="Herbstmann A.-D."/>
            <person name="Doll E."/>
            <person name="Wenning M."/>
            <person name="Brinks E."/>
            <person name="Kabisch J."/>
            <person name="Breitenwieser F."/>
            <person name="Lappann M."/>
            <person name="Boehnlein C."/>
            <person name="Franz C."/>
        </authorList>
    </citation>
    <scope>NUCLEOTIDE SEQUENCE [LARGE SCALE GENOMIC DNA]</scope>
    <source>
        <strain evidence="4 5">DSM 10599</strain>
    </source>
</reference>
<dbReference type="InterPro" id="IPR000424">
    <property type="entry name" value="Primosome_PriB/ssb"/>
</dbReference>
<dbReference type="Gene3D" id="2.40.50.140">
    <property type="entry name" value="Nucleic acid-binding proteins"/>
    <property type="match status" value="1"/>
</dbReference>
<dbReference type="InterPro" id="IPR012340">
    <property type="entry name" value="NA-bd_OB-fold"/>
</dbReference>
<evidence type="ECO:0000256" key="2">
    <source>
        <dbReference type="PIRNR" id="PIRNR002070"/>
    </source>
</evidence>
<dbReference type="NCBIfam" id="TIGR00621">
    <property type="entry name" value="ssb"/>
    <property type="match status" value="1"/>
</dbReference>
<dbReference type="InterPro" id="IPR011344">
    <property type="entry name" value="ssDNA-bd"/>
</dbReference>
<dbReference type="GO" id="GO:0006260">
    <property type="term" value="P:DNA replication"/>
    <property type="evidence" value="ECO:0007669"/>
    <property type="project" value="InterPro"/>
</dbReference>
<sequence length="113" mass="12729">MYYQSITLIGRTTSKANLRFISDGKAVANFILAINRDGSSNIADFIPCVIWEDKAKNFTNKFGKGSLVLIEGKLRSTQIQLEEGGTKNELQFEVHSFKQMEKPKPVTTNNKEE</sequence>
<dbReference type="RefSeq" id="WP_170112419.1">
    <property type="nucleotide sequence ID" value="NZ_CP066701.1"/>
</dbReference>
<dbReference type="Pfam" id="PF00436">
    <property type="entry name" value="SSB"/>
    <property type="match status" value="1"/>
</dbReference>
<dbReference type="KEGG" id="hspo:JGZ69_00280"/>
<protein>
    <recommendedName>
        <fullName evidence="2 3">Single-stranded DNA-binding protein</fullName>
    </recommendedName>
</protein>
<keyword evidence="1 2" id="KW-0238">DNA-binding</keyword>
<dbReference type="GO" id="GO:0003697">
    <property type="term" value="F:single-stranded DNA binding"/>
    <property type="evidence" value="ECO:0007669"/>
    <property type="project" value="InterPro"/>
</dbReference>
<evidence type="ECO:0000313" key="5">
    <source>
        <dbReference type="Proteomes" id="UP000595512"/>
    </source>
</evidence>
<dbReference type="PIRSF" id="PIRSF002070">
    <property type="entry name" value="SSB"/>
    <property type="match status" value="1"/>
</dbReference>
<evidence type="ECO:0000256" key="1">
    <source>
        <dbReference type="ARBA" id="ARBA00023125"/>
    </source>
</evidence>
<organism evidence="4 5">
    <name type="scientific">Heyndrickxia sporothermodurans</name>
    <dbReference type="NCBI Taxonomy" id="46224"/>
    <lineage>
        <taxon>Bacteria</taxon>
        <taxon>Bacillati</taxon>
        <taxon>Bacillota</taxon>
        <taxon>Bacilli</taxon>
        <taxon>Bacillales</taxon>
        <taxon>Bacillaceae</taxon>
        <taxon>Heyndrickxia</taxon>
    </lineage>
</organism>
<dbReference type="AlphaFoldDB" id="A0AB37HDR9"/>
<dbReference type="PROSITE" id="PS50935">
    <property type="entry name" value="SSB"/>
    <property type="match status" value="1"/>
</dbReference>
<proteinExistence type="predicted"/>
<accession>A0AB37HDR9</accession>
<gene>
    <name evidence="4" type="ORF">JGZ69_00280</name>
</gene>
<dbReference type="EMBL" id="CP066701">
    <property type="protein sequence ID" value="QQX25504.1"/>
    <property type="molecule type" value="Genomic_DNA"/>
</dbReference>